<evidence type="ECO:0000313" key="1">
    <source>
        <dbReference type="EMBL" id="QHS83416.1"/>
    </source>
</evidence>
<dbReference type="EMBL" id="MN738755">
    <property type="protein sequence ID" value="QHS83416.1"/>
    <property type="molecule type" value="Genomic_DNA"/>
</dbReference>
<proteinExistence type="predicted"/>
<organism evidence="1">
    <name type="scientific">viral metagenome</name>
    <dbReference type="NCBI Taxonomy" id="1070528"/>
    <lineage>
        <taxon>unclassified sequences</taxon>
        <taxon>metagenomes</taxon>
        <taxon>organismal metagenomes</taxon>
    </lineage>
</organism>
<protein>
    <submittedName>
        <fullName evidence="1">Uncharacterized protein</fullName>
    </submittedName>
</protein>
<name>A0A6C0AV36_9ZZZZ</name>
<dbReference type="AlphaFoldDB" id="A0A6C0AV36"/>
<sequence>MEFDLTIENYSLPDLIQFFHLTPENKTYTRSDIELIEYELRTKILSSGQLNKQFQRDLIEFLDDAKHILIENLCSKPKKNTSIPSNYVLDGSEGQQLKEEPPSRQAELVSKPSTPFVYSQPSEFFPGKLNPLDTRIVTKCLNIDSKYRKNLYSTDSSDFTIQLPIKFNKVVSMQLASLEFPLSFYSISNSFGNNFFYVKLEHYPITGEGVDLSGSIVTSEKMITITEGNYTATDFITTINNSFSSQNTDGSLVDATDPFGYIAFTLDINDNGSGTGRATLAPGGVYSSAISTIHLDFRKNKDMIRDETPVSSRIGWNLGFIRPYYDASLNIVGETVVEPAQSRYIYLAIEDFQNSSHNHFVNVFQESVLSPHILARISLKASYFSLLMENDLPIVSEPRKYFGPVDIQRLRIRLYDERGNVLNMNSSNWSFCLNFKMLYDL</sequence>
<accession>A0A6C0AV36</accession>
<reference evidence="1" key="1">
    <citation type="journal article" date="2020" name="Nature">
        <title>Giant virus diversity and host interactions through global metagenomics.</title>
        <authorList>
            <person name="Schulz F."/>
            <person name="Roux S."/>
            <person name="Paez-Espino D."/>
            <person name="Jungbluth S."/>
            <person name="Walsh D.A."/>
            <person name="Denef V.J."/>
            <person name="McMahon K.D."/>
            <person name="Konstantinidis K.T."/>
            <person name="Eloe-Fadrosh E.A."/>
            <person name="Kyrpides N.C."/>
            <person name="Woyke T."/>
        </authorList>
    </citation>
    <scope>NUCLEOTIDE SEQUENCE</scope>
    <source>
        <strain evidence="1">GVMAG-S-ERX555943-30</strain>
    </source>
</reference>